<dbReference type="GO" id="GO:0042383">
    <property type="term" value="C:sarcolemma"/>
    <property type="evidence" value="ECO:0007669"/>
    <property type="project" value="TreeGrafter"/>
</dbReference>
<dbReference type="PANTHER" id="PTHR46399">
    <property type="entry name" value="B30.2/SPRY DOMAIN-CONTAINING PROTEIN"/>
    <property type="match status" value="1"/>
</dbReference>
<dbReference type="GO" id="GO:0030018">
    <property type="term" value="C:Z disc"/>
    <property type="evidence" value="ECO:0007669"/>
    <property type="project" value="TreeGrafter"/>
</dbReference>
<dbReference type="OrthoDB" id="300855at2759"/>
<dbReference type="AlphaFoldDB" id="U4U435"/>
<dbReference type="PANTHER" id="PTHR46399:SF8">
    <property type="entry name" value="B30.2_SPRY DOMAIN-CONTAINING PROTEIN"/>
    <property type="match status" value="1"/>
</dbReference>
<feature type="compositionally biased region" description="Polar residues" evidence="1">
    <location>
        <begin position="1"/>
        <end position="10"/>
    </location>
</feature>
<dbReference type="GO" id="GO:0014808">
    <property type="term" value="P:release of sequestered calcium ion into cytosol by sarcoplasmic reticulum"/>
    <property type="evidence" value="ECO:0007669"/>
    <property type="project" value="TreeGrafter"/>
</dbReference>
<name>U4U435_DENPD</name>
<dbReference type="GO" id="GO:0005790">
    <property type="term" value="C:smooth endoplasmic reticulum"/>
    <property type="evidence" value="ECO:0007669"/>
    <property type="project" value="TreeGrafter"/>
</dbReference>
<feature type="compositionally biased region" description="Basic and acidic residues" evidence="1">
    <location>
        <begin position="32"/>
        <end position="54"/>
    </location>
</feature>
<evidence type="ECO:0000256" key="1">
    <source>
        <dbReference type="SAM" id="MobiDB-lite"/>
    </source>
</evidence>
<dbReference type="GO" id="GO:0006941">
    <property type="term" value="P:striated muscle contraction"/>
    <property type="evidence" value="ECO:0007669"/>
    <property type="project" value="TreeGrafter"/>
</dbReference>
<gene>
    <name evidence="2" type="ORF">D910_06048</name>
</gene>
<accession>U4U435</accession>
<feature type="compositionally biased region" description="Polar residues" evidence="1">
    <location>
        <begin position="69"/>
        <end position="104"/>
    </location>
</feature>
<organism evidence="2 3">
    <name type="scientific">Dendroctonus ponderosae</name>
    <name type="common">Mountain pine beetle</name>
    <dbReference type="NCBI Taxonomy" id="77166"/>
    <lineage>
        <taxon>Eukaryota</taxon>
        <taxon>Metazoa</taxon>
        <taxon>Ecdysozoa</taxon>
        <taxon>Arthropoda</taxon>
        <taxon>Hexapoda</taxon>
        <taxon>Insecta</taxon>
        <taxon>Pterygota</taxon>
        <taxon>Neoptera</taxon>
        <taxon>Endopterygota</taxon>
        <taxon>Coleoptera</taxon>
        <taxon>Polyphaga</taxon>
        <taxon>Cucujiformia</taxon>
        <taxon>Curculionidae</taxon>
        <taxon>Scolytinae</taxon>
        <taxon>Dendroctonus</taxon>
    </lineage>
</organism>
<dbReference type="GO" id="GO:0034704">
    <property type="term" value="C:calcium channel complex"/>
    <property type="evidence" value="ECO:0007669"/>
    <property type="project" value="TreeGrafter"/>
</dbReference>
<sequence length="189" mass="21456">MNRYYDTSRQITEKPEDKKKRGRSPFRFFSKKRGDTASAERTKSKKTRTPEAHSVRIGGGMSPTARSVGLSNTMLSRSPTMKQQQGDNLQAGSVPQQKQLSVPQASDVESVGNEIYDAECLKLVNEYFYGVRIFPGQDPTHTYVGWVTTQYHFYSKEFNQNHVLKSSVVIADDYDRIVDRQVPIIELGL</sequence>
<evidence type="ECO:0000313" key="2">
    <source>
        <dbReference type="EMBL" id="ERL88664.1"/>
    </source>
</evidence>
<dbReference type="STRING" id="77166.U4U435"/>
<protein>
    <submittedName>
        <fullName evidence="2">Uncharacterized protein</fullName>
    </submittedName>
</protein>
<dbReference type="EMBL" id="KB632090">
    <property type="protein sequence ID" value="ERL88664.1"/>
    <property type="molecule type" value="Genomic_DNA"/>
</dbReference>
<reference evidence="2 3" key="1">
    <citation type="journal article" date="2013" name="Genome Biol.">
        <title>Draft genome of the mountain pine beetle, Dendroctonus ponderosae Hopkins, a major forest pest.</title>
        <authorList>
            <person name="Keeling C.I."/>
            <person name="Yuen M.M."/>
            <person name="Liao N.Y."/>
            <person name="Docking T.R."/>
            <person name="Chan S.K."/>
            <person name="Taylor G.A."/>
            <person name="Palmquist D.L."/>
            <person name="Jackman S.D."/>
            <person name="Nguyen A."/>
            <person name="Li M."/>
            <person name="Henderson H."/>
            <person name="Janes J.K."/>
            <person name="Zhao Y."/>
            <person name="Pandoh P."/>
            <person name="Moore R."/>
            <person name="Sperling F.A."/>
            <person name="Huber D.P."/>
            <person name="Birol I."/>
            <person name="Jones S.J."/>
            <person name="Bohlmann J."/>
        </authorList>
    </citation>
    <scope>NUCLEOTIDE SEQUENCE</scope>
</reference>
<dbReference type="InterPro" id="IPR015925">
    <property type="entry name" value="Ryanodine_IP3_receptor"/>
</dbReference>
<dbReference type="Proteomes" id="UP000030742">
    <property type="component" value="Unassembled WGS sequence"/>
</dbReference>
<evidence type="ECO:0000313" key="3">
    <source>
        <dbReference type="Proteomes" id="UP000030742"/>
    </source>
</evidence>
<proteinExistence type="predicted"/>
<dbReference type="GO" id="GO:0005219">
    <property type="term" value="F:ryanodine-sensitive calcium-release channel activity"/>
    <property type="evidence" value="ECO:0007669"/>
    <property type="project" value="TreeGrafter"/>
</dbReference>
<dbReference type="GO" id="GO:0033017">
    <property type="term" value="C:sarcoplasmic reticulum membrane"/>
    <property type="evidence" value="ECO:0007669"/>
    <property type="project" value="TreeGrafter"/>
</dbReference>
<feature type="region of interest" description="Disordered" evidence="1">
    <location>
        <begin position="1"/>
        <end position="106"/>
    </location>
</feature>